<accession>A0A6A5XVS4</accession>
<evidence type="ECO:0000313" key="1">
    <source>
        <dbReference type="EMBL" id="KAF2016927.1"/>
    </source>
</evidence>
<dbReference type="GeneID" id="54283189"/>
<dbReference type="Proteomes" id="UP000799778">
    <property type="component" value="Unassembled WGS sequence"/>
</dbReference>
<sequence>MVKCAFEHEYYKDDKYFRFREESFHGGKKTFDPCEEVQRLGDTCQQCKDNLINAANFSHGLHSEVYKYFNEDFQVRADTQCIFRNDNFERRPGEPVERTQPCQNTAKFRDEGGICKNCRDHTHPDVLEKIVTEQLKADRERNGHKPISKNTFDYVKKFEEYLSKDLLKKAQHVFQLRKENFCKDVPDAKSLCPTQDKTYFQQSWRHSLSQARFRNWDNSNDPAPLKTVHADNNTMGVASELGGTWAAAMSCWNSHMSIQSSLIHNLG</sequence>
<reference evidence="1" key="1">
    <citation type="journal article" date="2020" name="Stud. Mycol.">
        <title>101 Dothideomycetes genomes: a test case for predicting lifestyles and emergence of pathogens.</title>
        <authorList>
            <person name="Haridas S."/>
            <person name="Albert R."/>
            <person name="Binder M."/>
            <person name="Bloem J."/>
            <person name="Labutti K."/>
            <person name="Salamov A."/>
            <person name="Andreopoulos B."/>
            <person name="Baker S."/>
            <person name="Barry K."/>
            <person name="Bills G."/>
            <person name="Bluhm B."/>
            <person name="Cannon C."/>
            <person name="Castanera R."/>
            <person name="Culley D."/>
            <person name="Daum C."/>
            <person name="Ezra D."/>
            <person name="Gonzalez J."/>
            <person name="Henrissat B."/>
            <person name="Kuo A."/>
            <person name="Liang C."/>
            <person name="Lipzen A."/>
            <person name="Lutzoni F."/>
            <person name="Magnuson J."/>
            <person name="Mondo S."/>
            <person name="Nolan M."/>
            <person name="Ohm R."/>
            <person name="Pangilinan J."/>
            <person name="Park H.-J."/>
            <person name="Ramirez L."/>
            <person name="Alfaro M."/>
            <person name="Sun H."/>
            <person name="Tritt A."/>
            <person name="Yoshinaga Y."/>
            <person name="Zwiers L.-H."/>
            <person name="Turgeon B."/>
            <person name="Goodwin S."/>
            <person name="Spatafora J."/>
            <person name="Crous P."/>
            <person name="Grigoriev I."/>
        </authorList>
    </citation>
    <scope>NUCLEOTIDE SEQUENCE</scope>
    <source>
        <strain evidence="1">CBS 175.79</strain>
    </source>
</reference>
<keyword evidence="2" id="KW-1185">Reference proteome</keyword>
<proteinExistence type="predicted"/>
<dbReference type="AlphaFoldDB" id="A0A6A5XVS4"/>
<dbReference type="EMBL" id="ML978068">
    <property type="protein sequence ID" value="KAF2016927.1"/>
    <property type="molecule type" value="Genomic_DNA"/>
</dbReference>
<protein>
    <submittedName>
        <fullName evidence="1">Uncharacterized protein</fullName>
    </submittedName>
</protein>
<gene>
    <name evidence="1" type="ORF">BU24DRAFT_407019</name>
</gene>
<dbReference type="RefSeq" id="XP_033385266.1">
    <property type="nucleotide sequence ID" value="XM_033525792.1"/>
</dbReference>
<organism evidence="1 2">
    <name type="scientific">Aaosphaeria arxii CBS 175.79</name>
    <dbReference type="NCBI Taxonomy" id="1450172"/>
    <lineage>
        <taxon>Eukaryota</taxon>
        <taxon>Fungi</taxon>
        <taxon>Dikarya</taxon>
        <taxon>Ascomycota</taxon>
        <taxon>Pezizomycotina</taxon>
        <taxon>Dothideomycetes</taxon>
        <taxon>Pleosporomycetidae</taxon>
        <taxon>Pleosporales</taxon>
        <taxon>Pleosporales incertae sedis</taxon>
        <taxon>Aaosphaeria</taxon>
    </lineage>
</organism>
<name>A0A6A5XVS4_9PLEO</name>
<evidence type="ECO:0000313" key="2">
    <source>
        <dbReference type="Proteomes" id="UP000799778"/>
    </source>
</evidence>